<accession>A0A1F7ZUQ5</accession>
<dbReference type="InterPro" id="IPR056033">
    <property type="entry name" value="DUF7614"/>
</dbReference>
<dbReference type="EMBL" id="LYCR01000082">
    <property type="protein sequence ID" value="OGM42815.1"/>
    <property type="molecule type" value="Genomic_DNA"/>
</dbReference>
<sequence>MRWLKQTYDSINSEDIEENTAEEIRDFLTAKKDRDAAAPDRHPAYSSTNQPLTLQGSESPVQFHHPSPKPKELPKVTSLLESFDEPSMTPYTIPKPPPGRSAGIPCMDTRDSLMMQRLTDQFSPQRVLQASEVGETTTLKKQLEDIFGPFVNTLKSFKDIPAEDWVRAATWWALKGNEQMEAVDYHKGAMPVVNRDAEASRMSIQGAVNLAKAWWICHCIIPELGCGESLAGTGLCLTLIDQYRCAQRYLEGLTYTISTLLETKHDQVTEIDVDRSLWIMYPSRSPKEREILCFDRSQPADTIPPLAFGDTDTLFSYGSEFVSLMLLTEEADRPSPSFECVLSFIRFQSNWEIVAVLASQTAAVYIEIHSSRKRNISWHDVYWDATRSVLQIMLDPQYIAQVQLTEQSFKMVWQIAQQIMQTESLLVAGDLETLVFEDTVGFCHYVSHDRPSSFPSRPVAQCQVRLFERFERVKEGTIERRVHCGFRLFVTTPPQAKTISKASHHFSNNTPLLYGIYEDDNGFPGLLLQLREGSHRLSISLTCYDRHARSLLHALLSSASPQDHEAKSEKFPIRSLALSEPPDRDFDMQSIRHLEVGESMACVIEEKDGVGRSPYGNTVWSETLRVIIETSWGSITDRINLAPSHLRIGLCVLDNKVLNILRSPQSDMTICIRQDTQSDKLMENLTKVITAIQAKFTLRRIEFNSIEDLHKFQQAITGYKVRFDRVAKRFIINRPRKLFAIRNHWEANITRVQLVQQKGKFQLIAFFYQSPHGNCMNFEVRCTEDFQPINKNDLWGLVIKDAKFALPEIKPHLPGFVCLDELDYPLEHDDISIMFNDKAERDELLACLPGYGGEA</sequence>
<dbReference type="InterPro" id="IPR056032">
    <property type="entry name" value="DUF7613"/>
</dbReference>
<evidence type="ECO:0000313" key="6">
    <source>
        <dbReference type="EMBL" id="OGM42815.1"/>
    </source>
</evidence>
<dbReference type="RefSeq" id="XP_022386532.1">
    <property type="nucleotide sequence ID" value="XM_022536135.1"/>
</dbReference>
<evidence type="ECO:0000259" key="3">
    <source>
        <dbReference type="Pfam" id="PF24587"/>
    </source>
</evidence>
<feature type="region of interest" description="Disordered" evidence="1">
    <location>
        <begin position="1"/>
        <end position="20"/>
    </location>
</feature>
<dbReference type="OrthoDB" id="4356615at2759"/>
<feature type="domain" description="DUF7612" evidence="3">
    <location>
        <begin position="432"/>
        <end position="558"/>
    </location>
</feature>
<dbReference type="InterPro" id="IPR056031">
    <property type="entry name" value="DUF7612"/>
</dbReference>
<protein>
    <submittedName>
        <fullName evidence="6">Uncharacterized protein</fullName>
    </submittedName>
</protein>
<dbReference type="STRING" id="109264.A0A1F7ZUQ5"/>
<comment type="caution">
    <text evidence="6">The sequence shown here is derived from an EMBL/GenBank/DDBJ whole genome shotgun (WGS) entry which is preliminary data.</text>
</comment>
<keyword evidence="7" id="KW-1185">Reference proteome</keyword>
<feature type="domain" description="DUF7611" evidence="2">
    <location>
        <begin position="296"/>
        <end position="424"/>
    </location>
</feature>
<reference evidence="6 7" key="1">
    <citation type="journal article" date="2016" name="Genome Biol. Evol.">
        <title>Draft genome sequence of an aflatoxigenic Aspergillus species, A. bombycis.</title>
        <authorList>
            <person name="Moore G.G."/>
            <person name="Mack B.M."/>
            <person name="Beltz S.B."/>
            <person name="Gilbert M.K."/>
        </authorList>
    </citation>
    <scope>NUCLEOTIDE SEQUENCE [LARGE SCALE GENOMIC DNA]</scope>
    <source>
        <strain evidence="7">NRRL 26010</strain>
    </source>
</reference>
<name>A0A1F7ZUQ5_9EURO</name>
<dbReference type="AlphaFoldDB" id="A0A1F7ZUQ5"/>
<dbReference type="Pfam" id="PF24586">
    <property type="entry name" value="DUF7611"/>
    <property type="match status" value="1"/>
</dbReference>
<feature type="compositionally biased region" description="Basic and acidic residues" evidence="1">
    <location>
        <begin position="27"/>
        <end position="43"/>
    </location>
</feature>
<evidence type="ECO:0000313" key="7">
    <source>
        <dbReference type="Proteomes" id="UP000179179"/>
    </source>
</evidence>
<evidence type="ECO:0000259" key="5">
    <source>
        <dbReference type="Pfam" id="PF24589"/>
    </source>
</evidence>
<evidence type="ECO:0000259" key="4">
    <source>
        <dbReference type="Pfam" id="PF24588"/>
    </source>
</evidence>
<gene>
    <name evidence="6" type="ORF">ABOM_009007</name>
</gene>
<dbReference type="Pfam" id="PF24589">
    <property type="entry name" value="DUF7614"/>
    <property type="match status" value="1"/>
</dbReference>
<feature type="compositionally biased region" description="Polar residues" evidence="1">
    <location>
        <begin position="45"/>
        <end position="60"/>
    </location>
</feature>
<dbReference type="Pfam" id="PF24587">
    <property type="entry name" value="DUF7612"/>
    <property type="match status" value="1"/>
</dbReference>
<dbReference type="InterPro" id="IPR056030">
    <property type="entry name" value="DUF7611"/>
</dbReference>
<evidence type="ECO:0000259" key="2">
    <source>
        <dbReference type="Pfam" id="PF24586"/>
    </source>
</evidence>
<organism evidence="6 7">
    <name type="scientific">Aspergillus bombycis</name>
    <dbReference type="NCBI Taxonomy" id="109264"/>
    <lineage>
        <taxon>Eukaryota</taxon>
        <taxon>Fungi</taxon>
        <taxon>Dikarya</taxon>
        <taxon>Ascomycota</taxon>
        <taxon>Pezizomycotina</taxon>
        <taxon>Eurotiomycetes</taxon>
        <taxon>Eurotiomycetidae</taxon>
        <taxon>Eurotiales</taxon>
        <taxon>Aspergillaceae</taxon>
        <taxon>Aspergillus</taxon>
    </lineage>
</organism>
<feature type="region of interest" description="Disordered" evidence="1">
    <location>
        <begin position="27"/>
        <end position="73"/>
    </location>
</feature>
<dbReference type="Pfam" id="PF24588">
    <property type="entry name" value="DUF7613"/>
    <property type="match status" value="1"/>
</dbReference>
<feature type="domain" description="DUF7614" evidence="5">
    <location>
        <begin position="723"/>
        <end position="849"/>
    </location>
</feature>
<feature type="domain" description="DUF7613" evidence="4">
    <location>
        <begin position="563"/>
        <end position="717"/>
    </location>
</feature>
<proteinExistence type="predicted"/>
<evidence type="ECO:0000256" key="1">
    <source>
        <dbReference type="SAM" id="MobiDB-lite"/>
    </source>
</evidence>
<dbReference type="GeneID" id="34452397"/>
<dbReference type="Proteomes" id="UP000179179">
    <property type="component" value="Unassembled WGS sequence"/>
</dbReference>